<evidence type="ECO:0000313" key="1">
    <source>
        <dbReference type="EMBL" id="ALH06918.1"/>
    </source>
</evidence>
<sequence length="187" mass="22479">MELLKFLDNKTHFLLSCCQNVEPLVIKKTRKTTLRGLPETKRMFFQKKNKVFSCEYLGQNRHGEELVFLNGKLYSRTVWDCGSKDGLETIYYSNGRKLSEGNWGRGTREGIWNFWYADDNKAKEVVWYDGEVIKRSFWSRQGKLMYSCDYKWGRKHGFEKKWVDYRFCYELRKYDQGSIVSCEYLQR</sequence>
<dbReference type="SUPFAM" id="SSF82185">
    <property type="entry name" value="Histone H3 K4-specific methyltransferase SET7/9 N-terminal domain"/>
    <property type="match status" value="1"/>
</dbReference>
<protein>
    <recommendedName>
        <fullName evidence="3">MORN repeat-containing protein</fullName>
    </recommendedName>
</protein>
<proteinExistence type="predicted"/>
<evidence type="ECO:0008006" key="3">
    <source>
        <dbReference type="Google" id="ProtNLM"/>
    </source>
</evidence>
<accession>A0A0N9PHU9</accession>
<evidence type="ECO:0000313" key="2">
    <source>
        <dbReference type="Proteomes" id="UP000319438"/>
    </source>
</evidence>
<dbReference type="Gene3D" id="3.90.930.1">
    <property type="match status" value="1"/>
</dbReference>
<reference evidence="1" key="1">
    <citation type="journal article" date="2015" name="Genome Announc.">
        <title>Complete Genome Sequence of a New Member of the Marseilleviridae Recovered from the Brackish Submarine Spring in the Cassis Port-Miou Calanque, France.</title>
        <authorList>
            <person name="Doutre G."/>
            <person name="Arfib B."/>
            <person name="Rochette P."/>
            <person name="Claverie J.M."/>
            <person name="Bonin P."/>
            <person name="Abergel C."/>
        </authorList>
    </citation>
    <scope>NUCLEOTIDE SEQUENCE [LARGE SCALE GENOMIC DNA]</scope>
    <source>
        <strain evidence="1">1</strain>
    </source>
</reference>
<dbReference type="Proteomes" id="UP000319438">
    <property type="component" value="Segment"/>
</dbReference>
<name>A0A0N9PHU9_9VIRU</name>
<organism evidence="1 2">
    <name type="scientific">Port-miou virus</name>
    <dbReference type="NCBI Taxonomy" id="1733873"/>
    <lineage>
        <taxon>Viruses</taxon>
        <taxon>Varidnaviria</taxon>
        <taxon>Bamfordvirae</taxon>
        <taxon>Nucleocytoviricota</taxon>
        <taxon>Megaviricetes</taxon>
        <taxon>Pimascovirales</taxon>
        <taxon>Pimascovirales incertae sedis</taxon>
        <taxon>Marseilleviridae</taxon>
        <taxon>Losannavirus</taxon>
        <taxon>Losannavirus lausannense</taxon>
        <taxon>Lausannevirus</taxon>
    </lineage>
</organism>
<dbReference type="EMBL" id="KT428292">
    <property type="protein sequence ID" value="ALH06918.1"/>
    <property type="molecule type" value="Genomic_DNA"/>
</dbReference>
<gene>
    <name evidence="1" type="ORF">PMV_220</name>
</gene>